<accession>A0A699X2Z2</accession>
<gene>
    <name evidence="2" type="ORF">Tci_924809</name>
</gene>
<protein>
    <submittedName>
        <fullName evidence="2">Uncharacterized protein</fullName>
    </submittedName>
</protein>
<feature type="compositionally biased region" description="Acidic residues" evidence="1">
    <location>
        <begin position="7"/>
        <end position="20"/>
    </location>
</feature>
<name>A0A699X2Z2_TANCI</name>
<comment type="caution">
    <text evidence="2">The sequence shown here is derived from an EMBL/GenBank/DDBJ whole genome shotgun (WGS) entry which is preliminary data.</text>
</comment>
<evidence type="ECO:0000313" key="2">
    <source>
        <dbReference type="EMBL" id="GFD52840.1"/>
    </source>
</evidence>
<dbReference type="AlphaFoldDB" id="A0A699X2Z2"/>
<sequence length="54" mass="6106">ASGRDEFDADDDEDTDEGDEVDRVCTDMLVRVTKSVRRPPPDPLDPKPEDELMD</sequence>
<feature type="region of interest" description="Disordered" evidence="1">
    <location>
        <begin position="1"/>
        <end position="54"/>
    </location>
</feature>
<reference evidence="2" key="1">
    <citation type="journal article" date="2019" name="Sci. Rep.">
        <title>Draft genome of Tanacetum cinerariifolium, the natural source of mosquito coil.</title>
        <authorList>
            <person name="Yamashiro T."/>
            <person name="Shiraishi A."/>
            <person name="Satake H."/>
            <person name="Nakayama K."/>
        </authorList>
    </citation>
    <scope>NUCLEOTIDE SEQUENCE</scope>
</reference>
<feature type="non-terminal residue" evidence="2">
    <location>
        <position position="1"/>
    </location>
</feature>
<organism evidence="2">
    <name type="scientific">Tanacetum cinerariifolium</name>
    <name type="common">Dalmatian daisy</name>
    <name type="synonym">Chrysanthemum cinerariifolium</name>
    <dbReference type="NCBI Taxonomy" id="118510"/>
    <lineage>
        <taxon>Eukaryota</taxon>
        <taxon>Viridiplantae</taxon>
        <taxon>Streptophyta</taxon>
        <taxon>Embryophyta</taxon>
        <taxon>Tracheophyta</taxon>
        <taxon>Spermatophyta</taxon>
        <taxon>Magnoliopsida</taxon>
        <taxon>eudicotyledons</taxon>
        <taxon>Gunneridae</taxon>
        <taxon>Pentapetalae</taxon>
        <taxon>asterids</taxon>
        <taxon>campanulids</taxon>
        <taxon>Asterales</taxon>
        <taxon>Asteraceae</taxon>
        <taxon>Asteroideae</taxon>
        <taxon>Anthemideae</taxon>
        <taxon>Anthemidinae</taxon>
        <taxon>Tanacetum</taxon>
    </lineage>
</organism>
<proteinExistence type="predicted"/>
<dbReference type="EMBL" id="BKCJ011787099">
    <property type="protein sequence ID" value="GFD52840.1"/>
    <property type="molecule type" value="Genomic_DNA"/>
</dbReference>
<feature type="compositionally biased region" description="Basic and acidic residues" evidence="1">
    <location>
        <begin position="44"/>
        <end position="54"/>
    </location>
</feature>
<evidence type="ECO:0000256" key="1">
    <source>
        <dbReference type="SAM" id="MobiDB-lite"/>
    </source>
</evidence>